<keyword evidence="4" id="KW-0812">Transmembrane</keyword>
<feature type="transmembrane region" description="Helical" evidence="4">
    <location>
        <begin position="260"/>
        <end position="278"/>
    </location>
</feature>
<feature type="transmembrane region" description="Helical" evidence="4">
    <location>
        <begin position="170"/>
        <end position="187"/>
    </location>
</feature>
<dbReference type="PANTHER" id="PTHR11360:SF284">
    <property type="entry name" value="EG:103B4.3 PROTEIN-RELATED"/>
    <property type="match status" value="1"/>
</dbReference>
<dbReference type="SUPFAM" id="SSF103473">
    <property type="entry name" value="MFS general substrate transporter"/>
    <property type="match status" value="1"/>
</dbReference>
<keyword evidence="4" id="KW-1133">Transmembrane helix</keyword>
<feature type="transmembrane region" description="Helical" evidence="4">
    <location>
        <begin position="138"/>
        <end position="158"/>
    </location>
</feature>
<dbReference type="Proteomes" id="UP000076842">
    <property type="component" value="Unassembled WGS sequence"/>
</dbReference>
<dbReference type="InParanoid" id="A0A165D553"/>
<dbReference type="GO" id="GO:0016020">
    <property type="term" value="C:membrane"/>
    <property type="evidence" value="ECO:0007669"/>
    <property type="project" value="UniProtKB-SubCell"/>
</dbReference>
<dbReference type="PROSITE" id="PS50850">
    <property type="entry name" value="MFS"/>
    <property type="match status" value="1"/>
</dbReference>
<dbReference type="PANTHER" id="PTHR11360">
    <property type="entry name" value="MONOCARBOXYLATE TRANSPORTER"/>
    <property type="match status" value="1"/>
</dbReference>
<dbReference type="InterPro" id="IPR050327">
    <property type="entry name" value="Proton-linked_MCT"/>
</dbReference>
<feature type="transmembrane region" description="Helical" evidence="4">
    <location>
        <begin position="436"/>
        <end position="455"/>
    </location>
</feature>
<reference evidence="6 7" key="1">
    <citation type="journal article" date="2016" name="Mol. Biol. Evol.">
        <title>Comparative Genomics of Early-Diverging Mushroom-Forming Fungi Provides Insights into the Origins of Lignocellulose Decay Capabilities.</title>
        <authorList>
            <person name="Nagy L.G."/>
            <person name="Riley R."/>
            <person name="Tritt A."/>
            <person name="Adam C."/>
            <person name="Daum C."/>
            <person name="Floudas D."/>
            <person name="Sun H."/>
            <person name="Yadav J.S."/>
            <person name="Pangilinan J."/>
            <person name="Larsson K.H."/>
            <person name="Matsuura K."/>
            <person name="Barry K."/>
            <person name="Labutti K."/>
            <person name="Kuo R."/>
            <person name="Ohm R.A."/>
            <person name="Bhattacharya S.S."/>
            <person name="Shirouzu T."/>
            <person name="Yoshinaga Y."/>
            <person name="Martin F.M."/>
            <person name="Grigoriev I.V."/>
            <person name="Hibbett D.S."/>
        </authorList>
    </citation>
    <scope>NUCLEOTIDE SEQUENCE [LARGE SCALE GENOMIC DNA]</scope>
    <source>
        <strain evidence="6 7">HHB12733</strain>
    </source>
</reference>
<organism evidence="6 7">
    <name type="scientific">Calocera cornea HHB12733</name>
    <dbReference type="NCBI Taxonomy" id="1353952"/>
    <lineage>
        <taxon>Eukaryota</taxon>
        <taxon>Fungi</taxon>
        <taxon>Dikarya</taxon>
        <taxon>Basidiomycota</taxon>
        <taxon>Agaricomycotina</taxon>
        <taxon>Dacrymycetes</taxon>
        <taxon>Dacrymycetales</taxon>
        <taxon>Dacrymycetaceae</taxon>
        <taxon>Calocera</taxon>
    </lineage>
</organism>
<keyword evidence="7" id="KW-1185">Reference proteome</keyword>
<dbReference type="OrthoDB" id="2213137at2759"/>
<accession>A0A165D553</accession>
<dbReference type="Gene3D" id="1.20.1250.20">
    <property type="entry name" value="MFS general substrate transporter like domains"/>
    <property type="match status" value="1"/>
</dbReference>
<evidence type="ECO:0000259" key="5">
    <source>
        <dbReference type="PROSITE" id="PS50850"/>
    </source>
</evidence>
<feature type="transmembrane region" description="Helical" evidence="4">
    <location>
        <begin position="398"/>
        <end position="424"/>
    </location>
</feature>
<protein>
    <submittedName>
        <fullName evidence="6">MFS general substrate transporter</fullName>
    </submittedName>
</protein>
<dbReference type="Pfam" id="PF07690">
    <property type="entry name" value="MFS_1"/>
    <property type="match status" value="1"/>
</dbReference>
<evidence type="ECO:0000256" key="4">
    <source>
        <dbReference type="SAM" id="Phobius"/>
    </source>
</evidence>
<feature type="compositionally biased region" description="Low complexity" evidence="3">
    <location>
        <begin position="38"/>
        <end position="49"/>
    </location>
</feature>
<dbReference type="EMBL" id="KV424078">
    <property type="protein sequence ID" value="KZT52099.1"/>
    <property type="molecule type" value="Genomic_DNA"/>
</dbReference>
<feature type="transmembrane region" description="Helical" evidence="4">
    <location>
        <begin position="341"/>
        <end position="361"/>
    </location>
</feature>
<proteinExistence type="inferred from homology"/>
<dbReference type="InterPro" id="IPR036259">
    <property type="entry name" value="MFS_trans_sf"/>
</dbReference>
<name>A0A165D553_9BASI</name>
<dbReference type="InterPro" id="IPR020846">
    <property type="entry name" value="MFS_dom"/>
</dbReference>
<feature type="transmembrane region" description="Helical" evidence="4">
    <location>
        <begin position="467"/>
        <end position="487"/>
    </location>
</feature>
<gene>
    <name evidence="6" type="ORF">CALCODRAFT_502688</name>
</gene>
<comment type="similarity">
    <text evidence="2">Belongs to the major facilitator superfamily. Monocarboxylate porter (TC 2.A.1.13) family.</text>
</comment>
<feature type="transmembrane region" description="Helical" evidence="4">
    <location>
        <begin position="193"/>
        <end position="214"/>
    </location>
</feature>
<dbReference type="InterPro" id="IPR011701">
    <property type="entry name" value="MFS"/>
</dbReference>
<evidence type="ECO:0000256" key="1">
    <source>
        <dbReference type="ARBA" id="ARBA00004141"/>
    </source>
</evidence>
<evidence type="ECO:0000313" key="7">
    <source>
        <dbReference type="Proteomes" id="UP000076842"/>
    </source>
</evidence>
<feature type="transmembrane region" description="Helical" evidence="4">
    <location>
        <begin position="226"/>
        <end position="248"/>
    </location>
</feature>
<sequence length="497" mass="53414">MAERTPSRDADDEATLHAPTPVSESPRSLGRPAPPLSPSHSHSGLSSPRRSSDPELEKPSSEPPSLIAAETSAECDKEAQRPVPAPADEEVDWPEGGRGWWVVAGCSMIAAVTFGFQLVWGVFQEYYQNQMFPDTSPAILGLLGSIACGFMFPISVICGKLGDRYGYKRFVITGCIISFIAMLGAAFCTEVWQLFITQGVLPAFGWGILLPFVMSYPSQWFKRLRALATGLVIAGGSLGGAVASLIIRAMLTRLGFRNTVLIYSFVHGAVMTLGCFLLKSRAIPGAPKMPKKIVWLDWVILKDPLFWSAAMAMMCTCFGYPSPLYFMSTYAEAKIPNLSTQAIAVPIAVNNFASAIGRTLIGRLADRVGVINAFILSVSLSGLSQLLIWQFVDTYGGIMGFAIVFGFFGGCFISLAAPMAASLFGVHNLATLSGMLLVFNLPGNTAGAPIFGAILRASGQQDNWRGAIIFSGMIQIVGVICICYARFRKAPKLFAVA</sequence>
<evidence type="ECO:0000256" key="3">
    <source>
        <dbReference type="SAM" id="MobiDB-lite"/>
    </source>
</evidence>
<feature type="region of interest" description="Disordered" evidence="3">
    <location>
        <begin position="1"/>
        <end position="92"/>
    </location>
</feature>
<feature type="transmembrane region" description="Helical" evidence="4">
    <location>
        <begin position="373"/>
        <end position="392"/>
    </location>
</feature>
<feature type="domain" description="Major facilitator superfamily (MFS) profile" evidence="5">
    <location>
        <begin position="99"/>
        <end position="490"/>
    </location>
</feature>
<feature type="compositionally biased region" description="Basic and acidic residues" evidence="3">
    <location>
        <begin position="50"/>
        <end position="60"/>
    </location>
</feature>
<feature type="transmembrane region" description="Helical" evidence="4">
    <location>
        <begin position="100"/>
        <end position="123"/>
    </location>
</feature>
<evidence type="ECO:0000313" key="6">
    <source>
        <dbReference type="EMBL" id="KZT52099.1"/>
    </source>
</evidence>
<evidence type="ECO:0000256" key="2">
    <source>
        <dbReference type="ARBA" id="ARBA00006727"/>
    </source>
</evidence>
<comment type="subcellular location">
    <subcellularLocation>
        <location evidence="1">Membrane</location>
        <topology evidence="1">Multi-pass membrane protein</topology>
    </subcellularLocation>
</comment>
<feature type="transmembrane region" description="Helical" evidence="4">
    <location>
        <begin position="299"/>
        <end position="321"/>
    </location>
</feature>
<dbReference type="GO" id="GO:0022857">
    <property type="term" value="F:transmembrane transporter activity"/>
    <property type="evidence" value="ECO:0007669"/>
    <property type="project" value="InterPro"/>
</dbReference>
<dbReference type="AlphaFoldDB" id="A0A165D553"/>
<keyword evidence="4" id="KW-0472">Membrane</keyword>